<dbReference type="Pfam" id="PF13545">
    <property type="entry name" value="HTH_Crp_2"/>
    <property type="match status" value="1"/>
</dbReference>
<dbReference type="GO" id="GO:0003677">
    <property type="term" value="F:DNA binding"/>
    <property type="evidence" value="ECO:0007669"/>
    <property type="project" value="UniProtKB-KW"/>
</dbReference>
<protein>
    <submittedName>
        <fullName evidence="7">CRP/FNR family transcriptional regulator, anaerobic regulatory protein</fullName>
    </submittedName>
</protein>
<dbReference type="InterPro" id="IPR050397">
    <property type="entry name" value="Env_Response_Regulators"/>
</dbReference>
<feature type="domain" description="HTH crp-type" evidence="6">
    <location>
        <begin position="147"/>
        <end position="220"/>
    </location>
</feature>
<organism evidence="7 8">
    <name type="scientific">Paenibacillus algorifonticola</name>
    <dbReference type="NCBI Taxonomy" id="684063"/>
    <lineage>
        <taxon>Bacteria</taxon>
        <taxon>Bacillati</taxon>
        <taxon>Bacillota</taxon>
        <taxon>Bacilli</taxon>
        <taxon>Bacillales</taxon>
        <taxon>Paenibacillaceae</taxon>
        <taxon>Paenibacillus</taxon>
    </lineage>
</organism>
<dbReference type="EMBL" id="FONN01000004">
    <property type="protein sequence ID" value="SFE63119.1"/>
    <property type="molecule type" value="Genomic_DNA"/>
</dbReference>
<reference evidence="8" key="1">
    <citation type="submission" date="2016-10" db="EMBL/GenBank/DDBJ databases">
        <authorList>
            <person name="Varghese N."/>
            <person name="Submissions S."/>
        </authorList>
    </citation>
    <scope>NUCLEOTIDE SEQUENCE [LARGE SCALE GENOMIC DNA]</scope>
    <source>
        <strain evidence="8">CGMCC 1.10223</strain>
    </source>
</reference>
<proteinExistence type="predicted"/>
<sequence>MQQQMELLRQISLFRDLTPDELARIWAIVIPRSYRKRTAIFTEGSHKEAVFFVQNGLIKTYKTDENGNEHIMSFLKTGDMFPHTGFFNQHPYPATAEAIMETQLLAIPIHAFEQLMTNTPAIAIKVMRVLSGKIMELQEKLQELTGQDVQDRGVSFLLKLAENYGTEHGGIVHVEVPMTNQEFANTIGTTRETVNRLINQLRKEGILEPQRSGYLIHDYEALKTWSHK</sequence>
<dbReference type="SUPFAM" id="SSF46785">
    <property type="entry name" value="Winged helix' DNA-binding domain"/>
    <property type="match status" value="1"/>
</dbReference>
<evidence type="ECO:0000256" key="3">
    <source>
        <dbReference type="ARBA" id="ARBA00023159"/>
    </source>
</evidence>
<dbReference type="Gene3D" id="1.10.10.10">
    <property type="entry name" value="Winged helix-like DNA-binding domain superfamily/Winged helix DNA-binding domain"/>
    <property type="match status" value="1"/>
</dbReference>
<evidence type="ECO:0000259" key="5">
    <source>
        <dbReference type="PROSITE" id="PS50042"/>
    </source>
</evidence>
<dbReference type="PRINTS" id="PR00034">
    <property type="entry name" value="HTHCRP"/>
</dbReference>
<dbReference type="InterPro" id="IPR018490">
    <property type="entry name" value="cNMP-bd_dom_sf"/>
</dbReference>
<dbReference type="SMART" id="SM00419">
    <property type="entry name" value="HTH_CRP"/>
    <property type="match status" value="1"/>
</dbReference>
<dbReference type="PANTHER" id="PTHR24567:SF26">
    <property type="entry name" value="REGULATORY PROTEIN YEIL"/>
    <property type="match status" value="1"/>
</dbReference>
<evidence type="ECO:0000313" key="8">
    <source>
        <dbReference type="Proteomes" id="UP000183410"/>
    </source>
</evidence>
<dbReference type="InterPro" id="IPR036388">
    <property type="entry name" value="WH-like_DNA-bd_sf"/>
</dbReference>
<dbReference type="PANTHER" id="PTHR24567">
    <property type="entry name" value="CRP FAMILY TRANSCRIPTIONAL REGULATORY PROTEIN"/>
    <property type="match status" value="1"/>
</dbReference>
<dbReference type="RefSeq" id="WP_052737204.1">
    <property type="nucleotide sequence ID" value="NZ_FONN01000004.1"/>
</dbReference>
<keyword evidence="3" id="KW-0010">Activator</keyword>
<evidence type="ECO:0000256" key="4">
    <source>
        <dbReference type="ARBA" id="ARBA00023163"/>
    </source>
</evidence>
<evidence type="ECO:0000313" key="7">
    <source>
        <dbReference type="EMBL" id="SFE63119.1"/>
    </source>
</evidence>
<dbReference type="Proteomes" id="UP000183410">
    <property type="component" value="Unassembled WGS sequence"/>
</dbReference>
<dbReference type="InterPro" id="IPR000595">
    <property type="entry name" value="cNMP-bd_dom"/>
</dbReference>
<evidence type="ECO:0000256" key="1">
    <source>
        <dbReference type="ARBA" id="ARBA00023015"/>
    </source>
</evidence>
<keyword evidence="1" id="KW-0805">Transcription regulation</keyword>
<dbReference type="PROSITE" id="PS50042">
    <property type="entry name" value="CNMP_BINDING_3"/>
    <property type="match status" value="1"/>
</dbReference>
<dbReference type="SUPFAM" id="SSF51206">
    <property type="entry name" value="cAMP-binding domain-like"/>
    <property type="match status" value="1"/>
</dbReference>
<evidence type="ECO:0000256" key="2">
    <source>
        <dbReference type="ARBA" id="ARBA00023125"/>
    </source>
</evidence>
<keyword evidence="2" id="KW-0238">DNA-binding</keyword>
<dbReference type="GO" id="GO:0005829">
    <property type="term" value="C:cytosol"/>
    <property type="evidence" value="ECO:0007669"/>
    <property type="project" value="TreeGrafter"/>
</dbReference>
<dbReference type="CDD" id="cd00038">
    <property type="entry name" value="CAP_ED"/>
    <property type="match status" value="1"/>
</dbReference>
<dbReference type="InterPro" id="IPR012318">
    <property type="entry name" value="HTH_CRP"/>
</dbReference>
<dbReference type="AlphaFoldDB" id="A0A1I2C470"/>
<dbReference type="OrthoDB" id="9812325at2"/>
<dbReference type="Gene3D" id="2.60.120.10">
    <property type="entry name" value="Jelly Rolls"/>
    <property type="match status" value="1"/>
</dbReference>
<dbReference type="PROSITE" id="PS51063">
    <property type="entry name" value="HTH_CRP_2"/>
    <property type="match status" value="1"/>
</dbReference>
<dbReference type="InterPro" id="IPR014710">
    <property type="entry name" value="RmlC-like_jellyroll"/>
</dbReference>
<dbReference type="InterPro" id="IPR036390">
    <property type="entry name" value="WH_DNA-bd_sf"/>
</dbReference>
<evidence type="ECO:0000259" key="6">
    <source>
        <dbReference type="PROSITE" id="PS51063"/>
    </source>
</evidence>
<keyword evidence="4" id="KW-0804">Transcription</keyword>
<feature type="domain" description="Cyclic nucleotide-binding" evidence="5">
    <location>
        <begin position="13"/>
        <end position="116"/>
    </location>
</feature>
<dbReference type="GO" id="GO:0003700">
    <property type="term" value="F:DNA-binding transcription factor activity"/>
    <property type="evidence" value="ECO:0007669"/>
    <property type="project" value="TreeGrafter"/>
</dbReference>
<dbReference type="Pfam" id="PF00027">
    <property type="entry name" value="cNMP_binding"/>
    <property type="match status" value="1"/>
</dbReference>
<accession>A0A1I2C470</accession>
<name>A0A1I2C470_9BACL</name>
<dbReference type="SMART" id="SM00100">
    <property type="entry name" value="cNMP"/>
    <property type="match status" value="1"/>
</dbReference>
<gene>
    <name evidence="7" type="ORF">SAMN04487969_104265</name>
</gene>
<dbReference type="CDD" id="cd00092">
    <property type="entry name" value="HTH_CRP"/>
    <property type="match status" value="1"/>
</dbReference>
<keyword evidence="8" id="KW-1185">Reference proteome</keyword>